<sequence length="61" mass="7112">MDRKYNLRLDLQFRCNNSVMKFDEFDNDTSDFFMRITRGGELFNIDKAIVALCVIKPDGSS</sequence>
<keyword evidence="3" id="KW-1185">Reference proteome</keyword>
<dbReference type="EMBL" id="JACRWE010000008">
    <property type="protein sequence ID" value="MBC5997979.1"/>
    <property type="molecule type" value="Genomic_DNA"/>
</dbReference>
<dbReference type="EMBL" id="JACRWE010000002">
    <property type="protein sequence ID" value="MBC5996385.1"/>
    <property type="molecule type" value="Genomic_DNA"/>
</dbReference>
<evidence type="ECO:0000313" key="3">
    <source>
        <dbReference type="Proteomes" id="UP000609849"/>
    </source>
</evidence>
<reference evidence="1 3" key="1">
    <citation type="submission" date="2020-08" db="EMBL/GenBank/DDBJ databases">
        <authorList>
            <person name="Liu C."/>
            <person name="Sun Q."/>
        </authorList>
    </citation>
    <scope>NUCLEOTIDE SEQUENCE [LARGE SCALE GENOMIC DNA]</scope>
    <source>
        <strain evidence="1 3">NSJ-18</strain>
    </source>
</reference>
<comment type="caution">
    <text evidence="1">The sequence shown here is derived from an EMBL/GenBank/DDBJ whole genome shotgun (WGS) entry which is preliminary data.</text>
</comment>
<protein>
    <submittedName>
        <fullName evidence="1">Uncharacterized protein</fullName>
    </submittedName>
</protein>
<name>A0ABR7JN81_9FIRM</name>
<evidence type="ECO:0000313" key="2">
    <source>
        <dbReference type="EMBL" id="MBC5997979.1"/>
    </source>
</evidence>
<gene>
    <name evidence="1" type="ORF">H8923_06385</name>
    <name evidence="2" type="ORF">H8923_14545</name>
</gene>
<accession>A0ABR7JN81</accession>
<dbReference type="Proteomes" id="UP000609849">
    <property type="component" value="Unassembled WGS sequence"/>
</dbReference>
<organism evidence="1 3">
    <name type="scientific">Romboutsia faecis</name>
    <dbReference type="NCBI Taxonomy" id="2764597"/>
    <lineage>
        <taxon>Bacteria</taxon>
        <taxon>Bacillati</taxon>
        <taxon>Bacillota</taxon>
        <taxon>Clostridia</taxon>
        <taxon>Peptostreptococcales</taxon>
        <taxon>Peptostreptococcaceae</taxon>
        <taxon>Romboutsia</taxon>
    </lineage>
</organism>
<evidence type="ECO:0000313" key="1">
    <source>
        <dbReference type="EMBL" id="MBC5996385.1"/>
    </source>
</evidence>
<dbReference type="RefSeq" id="WP_187127864.1">
    <property type="nucleotide sequence ID" value="NZ_JACRWE010000002.1"/>
</dbReference>
<feature type="non-terminal residue" evidence="1">
    <location>
        <position position="61"/>
    </location>
</feature>
<proteinExistence type="predicted"/>